<name>A0A1V8SWQ2_9PEZI</name>
<dbReference type="EMBL" id="NAJO01000024">
    <property type="protein sequence ID" value="OQO03504.1"/>
    <property type="molecule type" value="Genomic_DNA"/>
</dbReference>
<comment type="caution">
    <text evidence="2">The sequence shown here is derived from an EMBL/GenBank/DDBJ whole genome shotgun (WGS) entry which is preliminary data.</text>
</comment>
<evidence type="ECO:0000256" key="1">
    <source>
        <dbReference type="SAM" id="MobiDB-lite"/>
    </source>
</evidence>
<organism evidence="2 3">
    <name type="scientific">Cryoendolithus antarcticus</name>
    <dbReference type="NCBI Taxonomy" id="1507870"/>
    <lineage>
        <taxon>Eukaryota</taxon>
        <taxon>Fungi</taxon>
        <taxon>Dikarya</taxon>
        <taxon>Ascomycota</taxon>
        <taxon>Pezizomycotina</taxon>
        <taxon>Dothideomycetes</taxon>
        <taxon>Dothideomycetidae</taxon>
        <taxon>Cladosporiales</taxon>
        <taxon>Cladosporiaceae</taxon>
        <taxon>Cryoendolithus</taxon>
    </lineage>
</organism>
<feature type="compositionally biased region" description="Polar residues" evidence="1">
    <location>
        <begin position="1"/>
        <end position="15"/>
    </location>
</feature>
<reference evidence="3" key="1">
    <citation type="submission" date="2017-03" db="EMBL/GenBank/DDBJ databases">
        <title>Genomes of endolithic fungi from Antarctica.</title>
        <authorList>
            <person name="Coleine C."/>
            <person name="Masonjones S."/>
            <person name="Stajich J.E."/>
        </authorList>
    </citation>
    <scope>NUCLEOTIDE SEQUENCE [LARGE SCALE GENOMIC DNA]</scope>
    <source>
        <strain evidence="3">CCFEE 5527</strain>
    </source>
</reference>
<gene>
    <name evidence="2" type="ORF">B0A48_10168</name>
</gene>
<proteinExistence type="predicted"/>
<evidence type="ECO:0000313" key="2">
    <source>
        <dbReference type="EMBL" id="OQO03504.1"/>
    </source>
</evidence>
<dbReference type="InParanoid" id="A0A1V8SWQ2"/>
<feature type="region of interest" description="Disordered" evidence="1">
    <location>
        <begin position="1"/>
        <end position="72"/>
    </location>
</feature>
<dbReference type="AlphaFoldDB" id="A0A1V8SWQ2"/>
<accession>A0A1V8SWQ2</accession>
<feature type="compositionally biased region" description="Basic and acidic residues" evidence="1">
    <location>
        <begin position="47"/>
        <end position="72"/>
    </location>
</feature>
<keyword evidence="3" id="KW-1185">Reference proteome</keyword>
<dbReference type="Proteomes" id="UP000192596">
    <property type="component" value="Unassembled WGS sequence"/>
</dbReference>
<feature type="compositionally biased region" description="Polar residues" evidence="1">
    <location>
        <begin position="29"/>
        <end position="46"/>
    </location>
</feature>
<evidence type="ECO:0000313" key="3">
    <source>
        <dbReference type="Proteomes" id="UP000192596"/>
    </source>
</evidence>
<protein>
    <submittedName>
        <fullName evidence="2">Uncharacterized protein</fullName>
    </submittedName>
</protein>
<sequence length="72" mass="7926">MSRYDNNNYQPQGAQTDDKPAVHPPANASGPSNPYASGAAQTAHSNAQEERRNPPMLHHERHPEMYERGAAC</sequence>